<organism evidence="2 3">
    <name type="scientific">Hymenobacter psychrophilus</name>
    <dbReference type="NCBI Taxonomy" id="651662"/>
    <lineage>
        <taxon>Bacteria</taxon>
        <taxon>Pseudomonadati</taxon>
        <taxon>Bacteroidota</taxon>
        <taxon>Cytophagia</taxon>
        <taxon>Cytophagales</taxon>
        <taxon>Hymenobacteraceae</taxon>
        <taxon>Hymenobacter</taxon>
    </lineage>
</organism>
<dbReference type="InterPro" id="IPR007024">
    <property type="entry name" value="BLUF_domain"/>
</dbReference>
<dbReference type="EMBL" id="FNOV01000008">
    <property type="protein sequence ID" value="SDY39382.1"/>
    <property type="molecule type" value="Genomic_DNA"/>
</dbReference>
<gene>
    <name evidence="2" type="ORF">SAMN04488069_10884</name>
</gene>
<dbReference type="Gene3D" id="3.30.70.100">
    <property type="match status" value="1"/>
</dbReference>
<evidence type="ECO:0000313" key="2">
    <source>
        <dbReference type="EMBL" id="SDY39382.1"/>
    </source>
</evidence>
<dbReference type="GO" id="GO:0009882">
    <property type="term" value="F:blue light photoreceptor activity"/>
    <property type="evidence" value="ECO:0007669"/>
    <property type="project" value="InterPro"/>
</dbReference>
<evidence type="ECO:0000259" key="1">
    <source>
        <dbReference type="PROSITE" id="PS50925"/>
    </source>
</evidence>
<dbReference type="Proteomes" id="UP000199249">
    <property type="component" value="Unassembled WGS sequence"/>
</dbReference>
<dbReference type="GO" id="GO:0071949">
    <property type="term" value="F:FAD binding"/>
    <property type="evidence" value="ECO:0007669"/>
    <property type="project" value="InterPro"/>
</dbReference>
<sequence>MYHLVYTSTATVHFTAAELQQFLVWWRASNSQLGVTGILLYSNEGDIIQVLEGEQPQVEDLFAVIERDLRHRHVLKLAAGPIKQRLFGEWCMSFRLLDSAAFYSLVGYANPDEPLLLPAASGGTDTELLQLLSEFASSHPDALPR</sequence>
<dbReference type="STRING" id="651662.SAMN04488069_10884"/>
<name>A0A1H3JHJ9_9BACT</name>
<evidence type="ECO:0000313" key="3">
    <source>
        <dbReference type="Proteomes" id="UP000199249"/>
    </source>
</evidence>
<dbReference type="PROSITE" id="PS50925">
    <property type="entry name" value="BLUF"/>
    <property type="match status" value="1"/>
</dbReference>
<dbReference type="InterPro" id="IPR036046">
    <property type="entry name" value="Acylphosphatase-like_dom_sf"/>
</dbReference>
<feature type="domain" description="BLUF" evidence="1">
    <location>
        <begin position="1"/>
        <end position="93"/>
    </location>
</feature>
<dbReference type="SMART" id="SM01034">
    <property type="entry name" value="BLUF"/>
    <property type="match status" value="1"/>
</dbReference>
<dbReference type="Pfam" id="PF04940">
    <property type="entry name" value="BLUF"/>
    <property type="match status" value="1"/>
</dbReference>
<dbReference type="RefSeq" id="WP_217633868.1">
    <property type="nucleotide sequence ID" value="NZ_FNOV01000008.1"/>
</dbReference>
<accession>A0A1H3JHJ9</accession>
<keyword evidence="3" id="KW-1185">Reference proteome</keyword>
<proteinExistence type="predicted"/>
<protein>
    <submittedName>
        <fullName evidence="2">Sensors of blue-light using FAD</fullName>
    </submittedName>
</protein>
<dbReference type="AlphaFoldDB" id="A0A1H3JHJ9"/>
<dbReference type="SUPFAM" id="SSF54975">
    <property type="entry name" value="Acylphosphatase/BLUF domain-like"/>
    <property type="match status" value="1"/>
</dbReference>
<reference evidence="3" key="1">
    <citation type="submission" date="2016-10" db="EMBL/GenBank/DDBJ databases">
        <authorList>
            <person name="Varghese N."/>
            <person name="Submissions S."/>
        </authorList>
    </citation>
    <scope>NUCLEOTIDE SEQUENCE [LARGE SCALE GENOMIC DNA]</scope>
    <source>
        <strain evidence="3">CGMCC 1.8975</strain>
    </source>
</reference>